<dbReference type="Proteomes" id="UP000785679">
    <property type="component" value="Unassembled WGS sequence"/>
</dbReference>
<comment type="caution">
    <text evidence="1">The sequence shown here is derived from an EMBL/GenBank/DDBJ whole genome shotgun (WGS) entry which is preliminary data.</text>
</comment>
<keyword evidence="2" id="KW-1185">Reference proteome</keyword>
<evidence type="ECO:0000313" key="1">
    <source>
        <dbReference type="EMBL" id="TNV84970.1"/>
    </source>
</evidence>
<sequence length="109" mass="12346">MSMQVVQPAPMAQLGCTLIERSFLEYSEISWASSSSVSLIVDEMGDGWSWVCIGNCFTSDLCSSDLAGLWCVHLSQPVKKPQQTQLRRAQTLIFTRQFKQQVIYIIIQR</sequence>
<reference evidence="1" key="1">
    <citation type="submission" date="2019-06" db="EMBL/GenBank/DDBJ databases">
        <authorList>
            <person name="Zheng W."/>
        </authorList>
    </citation>
    <scope>NUCLEOTIDE SEQUENCE</scope>
    <source>
        <strain evidence="1">QDHG01</strain>
    </source>
</reference>
<evidence type="ECO:0000313" key="2">
    <source>
        <dbReference type="Proteomes" id="UP000785679"/>
    </source>
</evidence>
<dbReference type="AlphaFoldDB" id="A0A8J8P350"/>
<proteinExistence type="predicted"/>
<accession>A0A8J8P350</accession>
<dbReference type="EMBL" id="RRYP01002264">
    <property type="protein sequence ID" value="TNV84970.1"/>
    <property type="molecule type" value="Genomic_DNA"/>
</dbReference>
<name>A0A8J8P350_HALGN</name>
<protein>
    <submittedName>
        <fullName evidence="1">Uncharacterized protein</fullName>
    </submittedName>
</protein>
<organism evidence="1 2">
    <name type="scientific">Halteria grandinella</name>
    <dbReference type="NCBI Taxonomy" id="5974"/>
    <lineage>
        <taxon>Eukaryota</taxon>
        <taxon>Sar</taxon>
        <taxon>Alveolata</taxon>
        <taxon>Ciliophora</taxon>
        <taxon>Intramacronucleata</taxon>
        <taxon>Spirotrichea</taxon>
        <taxon>Stichotrichia</taxon>
        <taxon>Sporadotrichida</taxon>
        <taxon>Halteriidae</taxon>
        <taxon>Halteria</taxon>
    </lineage>
</organism>
<gene>
    <name evidence="1" type="ORF">FGO68_gene14327</name>
</gene>